<dbReference type="InterPro" id="IPR050776">
    <property type="entry name" value="Ank_Repeat/CDKN_Inhibitor"/>
</dbReference>
<feature type="chain" id="PRO_5001741756" evidence="4">
    <location>
        <begin position="20"/>
        <end position="185"/>
    </location>
</feature>
<evidence type="ECO:0000256" key="2">
    <source>
        <dbReference type="ARBA" id="ARBA00023043"/>
    </source>
</evidence>
<feature type="repeat" description="ANK" evidence="3">
    <location>
        <begin position="67"/>
        <end position="99"/>
    </location>
</feature>
<name>A0A078M120_9PSED</name>
<dbReference type="SMART" id="SM00248">
    <property type="entry name" value="ANK"/>
    <property type="match status" value="4"/>
</dbReference>
<feature type="repeat" description="ANK" evidence="3">
    <location>
        <begin position="133"/>
        <end position="165"/>
    </location>
</feature>
<evidence type="ECO:0000256" key="4">
    <source>
        <dbReference type="SAM" id="SignalP"/>
    </source>
</evidence>
<keyword evidence="6" id="KW-1185">Reference proteome</keyword>
<dbReference type="AlphaFoldDB" id="A0A078M120"/>
<dbReference type="PANTHER" id="PTHR24201:SF2">
    <property type="entry name" value="ANKYRIN REPEAT DOMAIN-CONTAINING PROTEIN 42"/>
    <property type="match status" value="1"/>
</dbReference>
<dbReference type="Proteomes" id="UP000053902">
    <property type="component" value="Unassembled WGS sequence"/>
</dbReference>
<gene>
    <name evidence="5" type="ORF">BN1079_03105</name>
</gene>
<keyword evidence="1" id="KW-0677">Repeat</keyword>
<reference evidence="5 6" key="1">
    <citation type="submission" date="2014-07" db="EMBL/GenBank/DDBJ databases">
        <authorList>
            <person name="Urmite Genomes Urmite Genomes"/>
        </authorList>
    </citation>
    <scope>NUCLEOTIDE SEQUENCE [LARGE SCALE GENOMIC DNA]</scope>
    <source>
        <strain evidence="5 6">20_BN</strain>
    </source>
</reference>
<keyword evidence="2 3" id="KW-0040">ANK repeat</keyword>
<dbReference type="PROSITE" id="PS50297">
    <property type="entry name" value="ANK_REP_REGION"/>
    <property type="match status" value="2"/>
</dbReference>
<dbReference type="eggNOG" id="COG0666">
    <property type="taxonomic scope" value="Bacteria"/>
</dbReference>
<keyword evidence="4" id="KW-0732">Signal</keyword>
<feature type="signal peptide" evidence="4">
    <location>
        <begin position="1"/>
        <end position="19"/>
    </location>
</feature>
<dbReference type="SUPFAM" id="SSF48403">
    <property type="entry name" value="Ankyrin repeat"/>
    <property type="match status" value="1"/>
</dbReference>
<dbReference type="Pfam" id="PF12796">
    <property type="entry name" value="Ank_2"/>
    <property type="match status" value="1"/>
</dbReference>
<dbReference type="STRING" id="1499686.BN1079_03105"/>
<organism evidence="5 6">
    <name type="scientific">Pseudomonas saudiphocaensis</name>
    <dbReference type="NCBI Taxonomy" id="1499686"/>
    <lineage>
        <taxon>Bacteria</taxon>
        <taxon>Pseudomonadati</taxon>
        <taxon>Pseudomonadota</taxon>
        <taxon>Gammaproteobacteria</taxon>
        <taxon>Pseudomonadales</taxon>
        <taxon>Pseudomonadaceae</taxon>
        <taxon>Pseudomonas</taxon>
    </lineage>
</organism>
<evidence type="ECO:0000313" key="6">
    <source>
        <dbReference type="Proteomes" id="UP000053902"/>
    </source>
</evidence>
<dbReference type="PROSITE" id="PS50088">
    <property type="entry name" value="ANK_REPEAT"/>
    <property type="match status" value="2"/>
</dbReference>
<sequence length="185" mass="19769">MKAVFLLFALCLGSNLALAQNEPAAAEAEQIQAQLRDYFFNAARFGDNEMLDEFIQAGFDLNAADDKGYTALILAAYNGHADTVERLLAAGADACAEDKRGNTALMGAIFKGELRIAKRLLATECNPDQRNAAGQTPAMYAALFQRGELLEALRERGADLSATDPLGNSVESLARGEIRTAPAAQ</sequence>
<dbReference type="PANTHER" id="PTHR24201">
    <property type="entry name" value="ANK_REP_REGION DOMAIN-CONTAINING PROTEIN"/>
    <property type="match status" value="1"/>
</dbReference>
<dbReference type="HOGENOM" id="CLU_000134_34_0_6"/>
<proteinExistence type="predicted"/>
<dbReference type="EMBL" id="CCSF01000001">
    <property type="protein sequence ID" value="CDZ95761.1"/>
    <property type="molecule type" value="Genomic_DNA"/>
</dbReference>
<dbReference type="InterPro" id="IPR036770">
    <property type="entry name" value="Ankyrin_rpt-contain_sf"/>
</dbReference>
<evidence type="ECO:0000256" key="1">
    <source>
        <dbReference type="ARBA" id="ARBA00022737"/>
    </source>
</evidence>
<dbReference type="RefSeq" id="WP_037025902.1">
    <property type="nucleotide sequence ID" value="NZ_CCSF01000001.1"/>
</dbReference>
<dbReference type="Gene3D" id="1.25.40.20">
    <property type="entry name" value="Ankyrin repeat-containing domain"/>
    <property type="match status" value="1"/>
</dbReference>
<accession>A0A078M120</accession>
<dbReference type="OrthoDB" id="307920at2"/>
<protein>
    <submittedName>
        <fullName evidence="5">Ankyrin domain-containing protein</fullName>
    </submittedName>
</protein>
<evidence type="ECO:0000313" key="5">
    <source>
        <dbReference type="EMBL" id="CDZ95761.1"/>
    </source>
</evidence>
<evidence type="ECO:0000256" key="3">
    <source>
        <dbReference type="PROSITE-ProRule" id="PRU00023"/>
    </source>
</evidence>
<dbReference type="InterPro" id="IPR002110">
    <property type="entry name" value="Ankyrin_rpt"/>
</dbReference>